<reference evidence="3" key="2">
    <citation type="submission" date="2025-09" db="UniProtKB">
        <authorList>
            <consortium name="Ensembl"/>
        </authorList>
    </citation>
    <scope>IDENTIFICATION</scope>
</reference>
<feature type="compositionally biased region" description="Polar residues" evidence="1">
    <location>
        <begin position="120"/>
        <end position="130"/>
    </location>
</feature>
<organism evidence="3 4">
    <name type="scientific">Prolemur simus</name>
    <name type="common">Greater bamboo lemur</name>
    <name type="synonym">Hapalemur simus</name>
    <dbReference type="NCBI Taxonomy" id="1328070"/>
    <lineage>
        <taxon>Eukaryota</taxon>
        <taxon>Metazoa</taxon>
        <taxon>Chordata</taxon>
        <taxon>Craniata</taxon>
        <taxon>Vertebrata</taxon>
        <taxon>Euteleostomi</taxon>
        <taxon>Mammalia</taxon>
        <taxon>Eutheria</taxon>
        <taxon>Euarchontoglires</taxon>
        <taxon>Primates</taxon>
        <taxon>Strepsirrhini</taxon>
        <taxon>Lemuriformes</taxon>
        <taxon>Lemuridae</taxon>
        <taxon>Prolemur</taxon>
    </lineage>
</organism>
<feature type="region of interest" description="Disordered" evidence="1">
    <location>
        <begin position="1"/>
        <end position="151"/>
    </location>
</feature>
<dbReference type="GO" id="GO:0030218">
    <property type="term" value="P:erythrocyte differentiation"/>
    <property type="evidence" value="ECO:0007669"/>
    <property type="project" value="TreeGrafter"/>
</dbReference>
<dbReference type="InterPro" id="IPR039746">
    <property type="entry name" value="FOG"/>
</dbReference>
<dbReference type="AlphaFoldDB" id="A0A8C8ZA47"/>
<protein>
    <recommendedName>
        <fullName evidence="2">Zinc finger protein ZFPM1/2 PR domain-containing protein</fullName>
    </recommendedName>
</protein>
<dbReference type="GO" id="GO:0045944">
    <property type="term" value="P:positive regulation of transcription by RNA polymerase II"/>
    <property type="evidence" value="ECO:0007669"/>
    <property type="project" value="TreeGrafter"/>
</dbReference>
<feature type="compositionally biased region" description="Basic and acidic residues" evidence="1">
    <location>
        <begin position="66"/>
        <end position="76"/>
    </location>
</feature>
<feature type="compositionally biased region" description="Pro residues" evidence="1">
    <location>
        <begin position="52"/>
        <end position="62"/>
    </location>
</feature>
<dbReference type="PANTHER" id="PTHR12958:SF4">
    <property type="entry name" value="ZINC FINGER PROTEIN ZFPM1"/>
    <property type="match status" value="1"/>
</dbReference>
<dbReference type="InterPro" id="IPR049361">
    <property type="entry name" value="ZFPM1/2_PR"/>
</dbReference>
<feature type="compositionally biased region" description="Basic residues" evidence="1">
    <location>
        <begin position="1"/>
        <end position="13"/>
    </location>
</feature>
<keyword evidence="4" id="KW-1185">Reference proteome</keyword>
<dbReference type="Proteomes" id="UP000694414">
    <property type="component" value="Unplaced"/>
</dbReference>
<reference evidence="3" key="1">
    <citation type="submission" date="2025-08" db="UniProtKB">
        <authorList>
            <consortium name="Ensembl"/>
        </authorList>
    </citation>
    <scope>IDENTIFICATION</scope>
</reference>
<accession>A0A8C8ZA47</accession>
<proteinExistence type="predicted"/>
<dbReference type="GeneTree" id="ENSGT00530000063823"/>
<dbReference type="GO" id="GO:0000122">
    <property type="term" value="P:negative regulation of transcription by RNA polymerase II"/>
    <property type="evidence" value="ECO:0007669"/>
    <property type="project" value="TreeGrafter"/>
</dbReference>
<feature type="domain" description="Zinc finger protein ZFPM1/2 PR" evidence="2">
    <location>
        <begin position="89"/>
        <end position="138"/>
    </location>
</feature>
<dbReference type="PANTHER" id="PTHR12958">
    <property type="entry name" value="FRIEND OF GATA2-RELATED"/>
    <property type="match status" value="1"/>
</dbReference>
<dbReference type="GO" id="GO:0005634">
    <property type="term" value="C:nucleus"/>
    <property type="evidence" value="ECO:0007669"/>
    <property type="project" value="TreeGrafter"/>
</dbReference>
<dbReference type="Ensembl" id="ENSPSMT00000015187.1">
    <property type="protein sequence ID" value="ENSPSMP00000013042.1"/>
    <property type="gene ID" value="ENSPSMG00000009376.1"/>
</dbReference>
<evidence type="ECO:0000259" key="2">
    <source>
        <dbReference type="Pfam" id="PF21182"/>
    </source>
</evidence>
<dbReference type="Pfam" id="PF21182">
    <property type="entry name" value="FOG1-like_PR"/>
    <property type="match status" value="1"/>
</dbReference>
<dbReference type="GO" id="GO:0007507">
    <property type="term" value="P:heart development"/>
    <property type="evidence" value="ECO:0007669"/>
    <property type="project" value="TreeGrafter"/>
</dbReference>
<evidence type="ECO:0000256" key="1">
    <source>
        <dbReference type="SAM" id="MobiDB-lite"/>
    </source>
</evidence>
<dbReference type="GO" id="GO:0061629">
    <property type="term" value="F:RNA polymerase II-specific DNA-binding transcription factor binding"/>
    <property type="evidence" value="ECO:0007669"/>
    <property type="project" value="InterPro"/>
</dbReference>
<sequence>MSRRKQSNPRQIKRSLGDMESGEEAQAADASLAEREAAAPEPRSPGSADVKSPPPPPPPTSPGGPEELRGESRPQEEEAEDSGSPWSGPDALEPVLRDGQSRVRARRSLAAGLSWGPFTGNVQTRASSPRQAEPRGAISAVAPGVQTHRTR</sequence>
<dbReference type="GO" id="GO:0030219">
    <property type="term" value="P:megakaryocyte differentiation"/>
    <property type="evidence" value="ECO:0007669"/>
    <property type="project" value="TreeGrafter"/>
</dbReference>
<evidence type="ECO:0000313" key="4">
    <source>
        <dbReference type="Proteomes" id="UP000694414"/>
    </source>
</evidence>
<name>A0A8C8ZA47_PROSS</name>
<evidence type="ECO:0000313" key="3">
    <source>
        <dbReference type="Ensembl" id="ENSPSMP00000013042.1"/>
    </source>
</evidence>
<feature type="compositionally biased region" description="Low complexity" evidence="1">
    <location>
        <begin position="39"/>
        <end position="48"/>
    </location>
</feature>